<accession>H0HX29</accession>
<evidence type="ECO:0000313" key="2">
    <source>
        <dbReference type="Proteomes" id="UP000003250"/>
    </source>
</evidence>
<dbReference type="EMBL" id="AHAM01000204">
    <property type="protein sequence ID" value="EHK54626.1"/>
    <property type="molecule type" value="Genomic_DNA"/>
</dbReference>
<name>H0HX29_9HYPH</name>
<protein>
    <submittedName>
        <fullName evidence="1">Uncharacterized protein</fullName>
    </submittedName>
</protein>
<organism evidence="1 2">
    <name type="scientific">Mesorhizobium alhagi CCNWXJ12-2</name>
    <dbReference type="NCBI Taxonomy" id="1107882"/>
    <lineage>
        <taxon>Bacteria</taxon>
        <taxon>Pseudomonadati</taxon>
        <taxon>Pseudomonadota</taxon>
        <taxon>Alphaproteobacteria</taxon>
        <taxon>Hyphomicrobiales</taxon>
        <taxon>Phyllobacteriaceae</taxon>
        <taxon>Allomesorhizobium</taxon>
    </lineage>
</organism>
<gene>
    <name evidence="1" type="ORF">MAXJ12_23732</name>
</gene>
<proteinExistence type="predicted"/>
<evidence type="ECO:0000313" key="1">
    <source>
        <dbReference type="EMBL" id="EHK54626.1"/>
    </source>
</evidence>
<sequence>MGDILPRKDQACRAAILRLSHTRLRRAFTSGPVAALPLPRRGAYARRLGAPVDADRNVTVNRGAAHDPVLVAIVVTA</sequence>
<dbReference type="AlphaFoldDB" id="H0HX29"/>
<keyword evidence="2" id="KW-1185">Reference proteome</keyword>
<reference evidence="1 2" key="1">
    <citation type="journal article" date="2012" name="J. Bacteriol.">
        <title>Draft Genome Sequence of Mesorhizobium alhagi CCNWXJ12-2T, a Novel Salt-Resistant Species Isolated from the Desert of Northwestern China.</title>
        <authorList>
            <person name="Zhou M."/>
            <person name="Chen W."/>
            <person name="Chen H."/>
            <person name="Wei G."/>
        </authorList>
    </citation>
    <scope>NUCLEOTIDE SEQUENCE [LARGE SCALE GENOMIC DNA]</scope>
    <source>
        <strain evidence="1 2">CCNWXJ12-2</strain>
    </source>
</reference>
<dbReference type="Proteomes" id="UP000003250">
    <property type="component" value="Unassembled WGS sequence"/>
</dbReference>